<dbReference type="GO" id="GO:0004526">
    <property type="term" value="F:ribonuclease P activity"/>
    <property type="evidence" value="ECO:0007669"/>
    <property type="project" value="UniProtKB-UniRule"/>
</dbReference>
<proteinExistence type="inferred from homology"/>
<dbReference type="InterPro" id="IPR020539">
    <property type="entry name" value="RNase_P_CS"/>
</dbReference>
<name>A0A9D0ZPD1_9FIRM</name>
<dbReference type="PANTHER" id="PTHR33992:SF1">
    <property type="entry name" value="RIBONUCLEASE P PROTEIN COMPONENT"/>
    <property type="match status" value="1"/>
</dbReference>
<dbReference type="GO" id="GO:0000049">
    <property type="term" value="F:tRNA binding"/>
    <property type="evidence" value="ECO:0007669"/>
    <property type="project" value="UniProtKB-UniRule"/>
</dbReference>
<evidence type="ECO:0000256" key="8">
    <source>
        <dbReference type="NCBIfam" id="TIGR00188"/>
    </source>
</evidence>
<dbReference type="InterPro" id="IPR020568">
    <property type="entry name" value="Ribosomal_Su5_D2-typ_SF"/>
</dbReference>
<dbReference type="Gene3D" id="3.30.230.10">
    <property type="match status" value="1"/>
</dbReference>
<evidence type="ECO:0000256" key="2">
    <source>
        <dbReference type="ARBA" id="ARBA00022694"/>
    </source>
</evidence>
<evidence type="ECO:0000313" key="10">
    <source>
        <dbReference type="Proteomes" id="UP000824260"/>
    </source>
</evidence>
<protein>
    <recommendedName>
        <fullName evidence="7 8">Ribonuclease P protein component</fullName>
        <shortName evidence="7">RNase P protein</shortName>
        <shortName evidence="7">RNaseP protein</shortName>
        <ecNumber evidence="7 8">3.1.26.5</ecNumber>
    </recommendedName>
    <alternativeName>
        <fullName evidence="7">Protein C5</fullName>
    </alternativeName>
</protein>
<evidence type="ECO:0000256" key="1">
    <source>
        <dbReference type="ARBA" id="ARBA00002663"/>
    </source>
</evidence>
<accession>A0A9D0ZPD1</accession>
<dbReference type="Pfam" id="PF00825">
    <property type="entry name" value="Ribonuclease_P"/>
    <property type="match status" value="1"/>
</dbReference>
<comment type="catalytic activity">
    <reaction evidence="7">
        <text>Endonucleolytic cleavage of RNA, removing 5'-extranucleotides from tRNA precursor.</text>
        <dbReference type="EC" id="3.1.26.5"/>
    </reaction>
</comment>
<dbReference type="SUPFAM" id="SSF54211">
    <property type="entry name" value="Ribosomal protein S5 domain 2-like"/>
    <property type="match status" value="1"/>
</dbReference>
<comment type="function">
    <text evidence="1 7">RNaseP catalyzes the removal of the 5'-leader sequence from pre-tRNA to produce the mature 5'-terminus. It can also cleave other RNA substrates such as 4.5S RNA. The protein component plays an auxiliary but essential role in vivo by binding to the 5'-leader sequence and broadening the substrate specificity of the ribozyme.</text>
</comment>
<dbReference type="GO" id="GO:0001682">
    <property type="term" value="P:tRNA 5'-leader removal"/>
    <property type="evidence" value="ECO:0007669"/>
    <property type="project" value="UniProtKB-UniRule"/>
</dbReference>
<keyword evidence="2 7" id="KW-0819">tRNA processing</keyword>
<dbReference type="NCBIfam" id="TIGR00188">
    <property type="entry name" value="rnpA"/>
    <property type="match status" value="1"/>
</dbReference>
<comment type="similarity">
    <text evidence="7">Belongs to the RnpA family.</text>
</comment>
<dbReference type="Proteomes" id="UP000824260">
    <property type="component" value="Unassembled WGS sequence"/>
</dbReference>
<evidence type="ECO:0000256" key="7">
    <source>
        <dbReference type="HAMAP-Rule" id="MF_00227"/>
    </source>
</evidence>
<keyword evidence="4 7" id="KW-0255">Endonuclease</keyword>
<reference evidence="9" key="1">
    <citation type="submission" date="2020-10" db="EMBL/GenBank/DDBJ databases">
        <authorList>
            <person name="Gilroy R."/>
        </authorList>
    </citation>
    <scope>NUCLEOTIDE SEQUENCE</scope>
    <source>
        <strain evidence="9">ChiSjej6B24-2974</strain>
    </source>
</reference>
<dbReference type="EMBL" id="DVFZ01000116">
    <property type="protein sequence ID" value="HIQ83897.1"/>
    <property type="molecule type" value="Genomic_DNA"/>
</dbReference>
<dbReference type="PANTHER" id="PTHR33992">
    <property type="entry name" value="RIBONUCLEASE P PROTEIN COMPONENT"/>
    <property type="match status" value="1"/>
</dbReference>
<comment type="subunit">
    <text evidence="7">Consists of a catalytic RNA component (M1 or rnpB) and a protein subunit.</text>
</comment>
<reference evidence="9" key="2">
    <citation type="journal article" date="2021" name="PeerJ">
        <title>Extensive microbial diversity within the chicken gut microbiome revealed by metagenomics and culture.</title>
        <authorList>
            <person name="Gilroy R."/>
            <person name="Ravi A."/>
            <person name="Getino M."/>
            <person name="Pursley I."/>
            <person name="Horton D.L."/>
            <person name="Alikhan N.F."/>
            <person name="Baker D."/>
            <person name="Gharbi K."/>
            <person name="Hall N."/>
            <person name="Watson M."/>
            <person name="Adriaenssens E.M."/>
            <person name="Foster-Nyarko E."/>
            <person name="Jarju S."/>
            <person name="Secka A."/>
            <person name="Antonio M."/>
            <person name="Oren A."/>
            <person name="Chaudhuri R.R."/>
            <person name="La Ragione R."/>
            <person name="Hildebrand F."/>
            <person name="Pallen M.J."/>
        </authorList>
    </citation>
    <scope>NUCLEOTIDE SEQUENCE</scope>
    <source>
        <strain evidence="9">ChiSjej6B24-2974</strain>
    </source>
</reference>
<dbReference type="GO" id="GO:0030677">
    <property type="term" value="C:ribonuclease P complex"/>
    <property type="evidence" value="ECO:0007669"/>
    <property type="project" value="TreeGrafter"/>
</dbReference>
<dbReference type="InterPro" id="IPR000100">
    <property type="entry name" value="RNase_P"/>
</dbReference>
<keyword evidence="6 7" id="KW-0694">RNA-binding</keyword>
<evidence type="ECO:0000313" key="9">
    <source>
        <dbReference type="EMBL" id="HIQ83897.1"/>
    </source>
</evidence>
<evidence type="ECO:0000256" key="3">
    <source>
        <dbReference type="ARBA" id="ARBA00022722"/>
    </source>
</evidence>
<keyword evidence="5 7" id="KW-0378">Hydrolase</keyword>
<gene>
    <name evidence="7 9" type="primary">rnpA</name>
    <name evidence="9" type="ORF">IAA52_12465</name>
</gene>
<dbReference type="EC" id="3.1.26.5" evidence="7 8"/>
<dbReference type="AlphaFoldDB" id="A0A9D0ZPD1"/>
<comment type="caution">
    <text evidence="9">The sequence shown here is derived from an EMBL/GenBank/DDBJ whole genome shotgun (WGS) entry which is preliminary data.</text>
</comment>
<dbReference type="HAMAP" id="MF_00227">
    <property type="entry name" value="RNase_P"/>
    <property type="match status" value="1"/>
</dbReference>
<evidence type="ECO:0000256" key="4">
    <source>
        <dbReference type="ARBA" id="ARBA00022759"/>
    </source>
</evidence>
<organism evidence="9 10">
    <name type="scientific">Candidatus Pullichristensenella stercorigallinarum</name>
    <dbReference type="NCBI Taxonomy" id="2840909"/>
    <lineage>
        <taxon>Bacteria</taxon>
        <taxon>Bacillati</taxon>
        <taxon>Bacillota</taxon>
        <taxon>Clostridia</taxon>
        <taxon>Candidatus Pullichristensenella</taxon>
    </lineage>
</organism>
<evidence type="ECO:0000256" key="6">
    <source>
        <dbReference type="ARBA" id="ARBA00022884"/>
    </source>
</evidence>
<evidence type="ECO:0000256" key="5">
    <source>
        <dbReference type="ARBA" id="ARBA00022801"/>
    </source>
</evidence>
<dbReference type="InterPro" id="IPR014721">
    <property type="entry name" value="Ribsml_uS5_D2-typ_fold_subgr"/>
</dbReference>
<sequence>MRFPRRFRLGKSRNYRYVYRKGKSFPSRSMVLVYLRGRDLKIGFSVSSKVGNAVTRNRVRRCLREDARLLRPRLKRGKYIFVARVAAAKCAHEALTREMSALIGRAGLLKEDGEA</sequence>
<dbReference type="PROSITE" id="PS00648">
    <property type="entry name" value="RIBONUCLEASE_P"/>
    <property type="match status" value="1"/>
</dbReference>
<dbReference type="GO" id="GO:0042781">
    <property type="term" value="F:3'-tRNA processing endoribonuclease activity"/>
    <property type="evidence" value="ECO:0007669"/>
    <property type="project" value="TreeGrafter"/>
</dbReference>
<keyword evidence="3 7" id="KW-0540">Nuclease</keyword>